<evidence type="ECO:0000256" key="4">
    <source>
        <dbReference type="HAMAP-Rule" id="MF_01812"/>
    </source>
</evidence>
<dbReference type="Pfam" id="PF13527">
    <property type="entry name" value="Acetyltransf_9"/>
    <property type="match status" value="1"/>
</dbReference>
<dbReference type="CDD" id="cd04301">
    <property type="entry name" value="NAT_SF"/>
    <property type="match status" value="1"/>
</dbReference>
<dbReference type="NCBIfam" id="NF002367">
    <property type="entry name" value="PRK01346.1-4"/>
    <property type="match status" value="1"/>
</dbReference>
<feature type="binding site" evidence="4">
    <location>
        <begin position="89"/>
        <end position="91"/>
    </location>
    <ligand>
        <name>acetyl-CoA</name>
        <dbReference type="ChEBI" id="CHEBI:57288"/>
    </ligand>
</feature>
<feature type="binding site" evidence="4">
    <location>
        <begin position="125"/>
        <end position="126"/>
    </location>
    <ligand>
        <name>acetyl-CoA</name>
        <dbReference type="ChEBI" id="CHEBI:57288"/>
    </ligand>
</feature>
<sequence>MTQTLSPTGLAFRTVPEDRLRGAHDLFLAALHEKPGSDESWDVMRQAYVADRTFGAFDGDRQVGTAVSFPADLTVPGGEMLPMAGVTYVGVRTDYRRRGALTGMMRAQLEDAEERGEVFAALHASEPVIYGRFGYGVATIARDIKVNSKRARLRDDVPVAGTVRLLDGDEVVPACSAAYPALQRTRAGLMGRSEQWWALSYHRRIKTDHLLVAAHFSAAGDIDGWVSYKPAQATSGDVRANATLYVLDFQAADQGVANDLWRHLVGVDLIEDVMAYFRPLDDPIEAMLVDAYAVRSESEGELWLRVVDVPAALAARTYGIAEPVVVEVVDSLLPGNSGRYRVSPQGMERTTDQPALTMAADALAMVYLGTWRPSVLAATGRIAVADPAALPAADRLFAVDQPAWNGSLF</sequence>
<dbReference type="Gene3D" id="3.30.1050.10">
    <property type="entry name" value="SCP2 sterol-binding domain"/>
    <property type="match status" value="1"/>
</dbReference>
<dbReference type="RefSeq" id="WP_378054264.1">
    <property type="nucleotide sequence ID" value="NZ_JBHSIS010000002.1"/>
</dbReference>
<reference evidence="7" key="1">
    <citation type="journal article" date="2019" name="Int. J. Syst. Evol. Microbiol.">
        <title>The Global Catalogue of Microorganisms (GCM) 10K type strain sequencing project: providing services to taxonomists for standard genome sequencing and annotation.</title>
        <authorList>
            <consortium name="The Broad Institute Genomics Platform"/>
            <consortium name="The Broad Institute Genome Sequencing Center for Infectious Disease"/>
            <person name="Wu L."/>
            <person name="Ma J."/>
        </authorList>
    </citation>
    <scope>NUCLEOTIDE SEQUENCE [LARGE SCALE GENOMIC DNA]</scope>
    <source>
        <strain evidence="7">ZS-22-S1</strain>
    </source>
</reference>
<feature type="active site" description="Proton donor" evidence="4">
    <location>
        <position position="130"/>
    </location>
</feature>
<dbReference type="PROSITE" id="PS51186">
    <property type="entry name" value="GNAT"/>
    <property type="match status" value="1"/>
</dbReference>
<dbReference type="EMBL" id="JBHSIS010000002">
    <property type="protein sequence ID" value="MFC4852497.1"/>
    <property type="molecule type" value="Genomic_DNA"/>
</dbReference>
<dbReference type="Gene3D" id="3.40.630.30">
    <property type="match status" value="2"/>
</dbReference>
<dbReference type="InterPro" id="IPR051554">
    <property type="entry name" value="Acetyltransferase_Eis"/>
</dbReference>
<dbReference type="GO" id="GO:0016746">
    <property type="term" value="F:acyltransferase activity"/>
    <property type="evidence" value="ECO:0007669"/>
    <property type="project" value="UniProtKB-KW"/>
</dbReference>
<feature type="binding site" evidence="4">
    <location>
        <begin position="97"/>
        <end position="102"/>
    </location>
    <ligand>
        <name>acetyl-CoA</name>
        <dbReference type="ChEBI" id="CHEBI:57288"/>
    </ligand>
</feature>
<comment type="caution">
    <text evidence="6">The sequence shown here is derived from an EMBL/GenBank/DDBJ whole genome shotgun (WGS) entry which is preliminary data.</text>
</comment>
<feature type="domain" description="N-acetyltransferase" evidence="5">
    <location>
        <begin position="10"/>
        <end position="156"/>
    </location>
</feature>
<dbReference type="InterPro" id="IPR022902">
    <property type="entry name" value="NAcTrfase_Eis"/>
</dbReference>
<keyword evidence="3 4" id="KW-0012">Acyltransferase</keyword>
<evidence type="ECO:0000313" key="7">
    <source>
        <dbReference type="Proteomes" id="UP001595859"/>
    </source>
</evidence>
<keyword evidence="2 4" id="KW-0808">Transferase</keyword>
<dbReference type="PANTHER" id="PTHR37817:SF1">
    <property type="entry name" value="N-ACETYLTRANSFERASE EIS"/>
    <property type="match status" value="1"/>
</dbReference>
<evidence type="ECO:0000259" key="5">
    <source>
        <dbReference type="PROSITE" id="PS51186"/>
    </source>
</evidence>
<name>A0ABV9RW66_9PSEU</name>
<evidence type="ECO:0000256" key="1">
    <source>
        <dbReference type="ARBA" id="ARBA00009213"/>
    </source>
</evidence>
<dbReference type="Proteomes" id="UP001595859">
    <property type="component" value="Unassembled WGS sequence"/>
</dbReference>
<dbReference type="InterPro" id="IPR016181">
    <property type="entry name" value="Acyl_CoA_acyltransferase"/>
</dbReference>
<comment type="subunit">
    <text evidence="4">Homohexamer; trimer of dimers.</text>
</comment>
<evidence type="ECO:0000256" key="3">
    <source>
        <dbReference type="ARBA" id="ARBA00023315"/>
    </source>
</evidence>
<comment type="similarity">
    <text evidence="1 4">Belongs to the acetyltransferase Eis family.</text>
</comment>
<gene>
    <name evidence="6" type="ORF">ACFPCV_03205</name>
</gene>
<dbReference type="InterPro" id="IPR025559">
    <property type="entry name" value="Eis_dom"/>
</dbReference>
<dbReference type="Pfam" id="PF17668">
    <property type="entry name" value="Acetyltransf_17"/>
    <property type="match status" value="1"/>
</dbReference>
<dbReference type="InterPro" id="IPR041380">
    <property type="entry name" value="Acetyltransf_17"/>
</dbReference>
<keyword evidence="7" id="KW-1185">Reference proteome</keyword>
<dbReference type="SUPFAM" id="SSF55729">
    <property type="entry name" value="Acyl-CoA N-acyltransferases (Nat)"/>
    <property type="match status" value="1"/>
</dbReference>
<dbReference type="InterPro" id="IPR036527">
    <property type="entry name" value="SCP2_sterol-bd_dom_sf"/>
</dbReference>
<dbReference type="SUPFAM" id="SSF55718">
    <property type="entry name" value="SCP-like"/>
    <property type="match status" value="1"/>
</dbReference>
<dbReference type="PANTHER" id="PTHR37817">
    <property type="entry name" value="N-ACETYLTRANSFERASE EIS"/>
    <property type="match status" value="1"/>
</dbReference>
<dbReference type="EC" id="2.3.1.-" evidence="6"/>
<proteinExistence type="inferred from homology"/>
<evidence type="ECO:0000256" key="2">
    <source>
        <dbReference type="ARBA" id="ARBA00022679"/>
    </source>
</evidence>
<dbReference type="HAMAP" id="MF_01812">
    <property type="entry name" value="Eis"/>
    <property type="match status" value="1"/>
</dbReference>
<feature type="active site" description="Proton acceptor; via carboxylate" evidence="4">
    <location>
        <position position="409"/>
    </location>
</feature>
<dbReference type="InterPro" id="IPR000182">
    <property type="entry name" value="GNAT_dom"/>
</dbReference>
<organism evidence="6 7">
    <name type="scientific">Actinophytocola glycyrrhizae</name>
    <dbReference type="NCBI Taxonomy" id="2044873"/>
    <lineage>
        <taxon>Bacteria</taxon>
        <taxon>Bacillati</taxon>
        <taxon>Actinomycetota</taxon>
        <taxon>Actinomycetes</taxon>
        <taxon>Pseudonocardiales</taxon>
        <taxon>Pseudonocardiaceae</taxon>
    </lineage>
</organism>
<dbReference type="Pfam" id="PF13530">
    <property type="entry name" value="SCP2_2"/>
    <property type="match status" value="1"/>
</dbReference>
<protein>
    <submittedName>
        <fullName evidence="6">GNAT family N-acetyltransferase</fullName>
        <ecNumber evidence="6">2.3.1.-</ecNumber>
    </submittedName>
</protein>
<accession>A0ABV9RW66</accession>
<evidence type="ECO:0000313" key="6">
    <source>
        <dbReference type="EMBL" id="MFC4852497.1"/>
    </source>
</evidence>